<keyword evidence="1" id="KW-0732">Signal</keyword>
<organism evidence="2 3">
    <name type="scientific">Methylorubrum salsuginis</name>
    <dbReference type="NCBI Taxonomy" id="414703"/>
    <lineage>
        <taxon>Bacteria</taxon>
        <taxon>Pseudomonadati</taxon>
        <taxon>Pseudomonadota</taxon>
        <taxon>Alphaproteobacteria</taxon>
        <taxon>Hyphomicrobiales</taxon>
        <taxon>Methylobacteriaceae</taxon>
        <taxon>Methylorubrum</taxon>
    </lineage>
</organism>
<dbReference type="InterPro" id="IPR051200">
    <property type="entry name" value="Host-pathogen_enzymatic-act"/>
</dbReference>
<dbReference type="Pfam" id="PF02239">
    <property type="entry name" value="Cytochrom_D1"/>
    <property type="match status" value="1"/>
</dbReference>
<protein>
    <submittedName>
        <fullName evidence="2">40-residue YVTN family beta-propeller repeat-containing protein</fullName>
    </submittedName>
</protein>
<dbReference type="Proteomes" id="UP000198804">
    <property type="component" value="Unassembled WGS sequence"/>
</dbReference>
<dbReference type="RefSeq" id="WP_091943006.1">
    <property type="nucleotide sequence ID" value="NZ_FOSV01000003.1"/>
</dbReference>
<gene>
    <name evidence="2" type="ORF">SAMN04488125_103159</name>
</gene>
<dbReference type="SUPFAM" id="SSF50974">
    <property type="entry name" value="Nitrous oxide reductase, N-terminal domain"/>
    <property type="match status" value="1"/>
</dbReference>
<evidence type="ECO:0000256" key="1">
    <source>
        <dbReference type="SAM" id="SignalP"/>
    </source>
</evidence>
<evidence type="ECO:0000313" key="3">
    <source>
        <dbReference type="Proteomes" id="UP000198804"/>
    </source>
</evidence>
<dbReference type="PANTHER" id="PTHR47197:SF3">
    <property type="entry name" value="DIHYDRO-HEME D1 DEHYDROGENASE"/>
    <property type="match status" value="1"/>
</dbReference>
<dbReference type="NCBIfam" id="TIGR02276">
    <property type="entry name" value="beta_rpt_yvtn"/>
    <property type="match status" value="4"/>
</dbReference>
<dbReference type="OrthoDB" id="8440964at2"/>
<sequence>MSRPAPLLATFLLALSGAPALAATVWVASQQGAQLSRIEAGGAVEGAAVPAAPATVAAGGGLLFLSHPDGHAITVAEAGTGKVLRRLPYAGQVFGLAASADGRTVFATDWSGHRVDRIAAADGRVEGSAATGRDPAHLVLDRSGRLFVADRESRQVSVIDAARMERVATIPVGEAPFALALDPAGTRLYVGNVRSNDLTVIDTAALKAVATVPAGAMPYGVAVSPDGARVLVTNQGAGTVTVLDTKTLAVTATIGVGRYPEGIAVAREGGAARAYVANWFSDDVSVIDLASLKAVGRLPVAEGPRSVAVAGEGDR</sequence>
<proteinExistence type="predicted"/>
<dbReference type="EMBL" id="FOSV01000003">
    <property type="protein sequence ID" value="SFK66856.1"/>
    <property type="molecule type" value="Genomic_DNA"/>
</dbReference>
<dbReference type="InterPro" id="IPR015943">
    <property type="entry name" value="WD40/YVTN_repeat-like_dom_sf"/>
</dbReference>
<dbReference type="STRING" id="414703.SAMN04488125_103159"/>
<dbReference type="InterPro" id="IPR011964">
    <property type="entry name" value="YVTN_b-propeller_repeat"/>
</dbReference>
<dbReference type="Gene3D" id="2.130.10.10">
    <property type="entry name" value="YVTN repeat-like/Quinoprotein amine dehydrogenase"/>
    <property type="match status" value="2"/>
</dbReference>
<keyword evidence="3" id="KW-1185">Reference proteome</keyword>
<dbReference type="InterPro" id="IPR011045">
    <property type="entry name" value="N2O_reductase_N"/>
</dbReference>
<dbReference type="PANTHER" id="PTHR47197">
    <property type="entry name" value="PROTEIN NIRF"/>
    <property type="match status" value="1"/>
</dbReference>
<dbReference type="AlphaFoldDB" id="A0A1I4BFX2"/>
<accession>A0A1I4BFX2</accession>
<name>A0A1I4BFX2_9HYPH</name>
<feature type="chain" id="PRO_5011762152" evidence="1">
    <location>
        <begin position="23"/>
        <end position="315"/>
    </location>
</feature>
<evidence type="ECO:0000313" key="2">
    <source>
        <dbReference type="EMBL" id="SFK66856.1"/>
    </source>
</evidence>
<feature type="signal peptide" evidence="1">
    <location>
        <begin position="1"/>
        <end position="22"/>
    </location>
</feature>
<reference evidence="3" key="1">
    <citation type="submission" date="2016-10" db="EMBL/GenBank/DDBJ databases">
        <authorList>
            <person name="Varghese N."/>
            <person name="Submissions S."/>
        </authorList>
    </citation>
    <scope>NUCLEOTIDE SEQUENCE [LARGE SCALE GENOMIC DNA]</scope>
    <source>
        <strain evidence="3">CGMCC 1.6474</strain>
    </source>
</reference>